<protein>
    <recommendedName>
        <fullName evidence="3">DUF429 domain-containing protein</fullName>
    </recommendedName>
</protein>
<dbReference type="OrthoDB" id="1467158at2"/>
<dbReference type="EMBL" id="CP021235">
    <property type="protein sequence ID" value="ARS35366.1"/>
    <property type="molecule type" value="Genomic_DNA"/>
</dbReference>
<keyword evidence="2" id="KW-1185">Reference proteome</keyword>
<evidence type="ECO:0000313" key="2">
    <source>
        <dbReference type="Proteomes" id="UP000266292"/>
    </source>
</evidence>
<proteinExistence type="predicted"/>
<dbReference type="RefSeq" id="WP_025606125.1">
    <property type="nucleotide sequence ID" value="NZ_CP021235.1"/>
</dbReference>
<dbReference type="STRING" id="709015.GCA_000472485_01584"/>
<name>A0A1X9YR60_9BACT</name>
<reference evidence="2" key="1">
    <citation type="submission" date="2017-05" db="EMBL/GenBank/DDBJ databases">
        <authorList>
            <person name="Ray J."/>
            <person name="Price M."/>
            <person name="Deutschbauer A."/>
        </authorList>
    </citation>
    <scope>NUCLEOTIDE SEQUENCE [LARGE SCALE GENOMIC DNA]</scope>
    <source>
        <strain evidence="2">DSM 19842</strain>
    </source>
</reference>
<evidence type="ECO:0000313" key="1">
    <source>
        <dbReference type="EMBL" id="ARS35366.1"/>
    </source>
</evidence>
<organism evidence="1 2">
    <name type="scientific">Pontibacter actiniarum</name>
    <dbReference type="NCBI Taxonomy" id="323450"/>
    <lineage>
        <taxon>Bacteria</taxon>
        <taxon>Pseudomonadati</taxon>
        <taxon>Bacteroidota</taxon>
        <taxon>Cytophagia</taxon>
        <taxon>Cytophagales</taxon>
        <taxon>Hymenobacteraceae</taxon>
        <taxon>Pontibacter</taxon>
    </lineage>
</organism>
<dbReference type="Proteomes" id="UP000266292">
    <property type="component" value="Chromosome"/>
</dbReference>
<dbReference type="KEGG" id="pact:CA264_07890"/>
<accession>A0A1X9YR60</accession>
<sequence length="197" mass="21704">MDDTHMGIDFGAKLAGTTAVAMVRDGALRLWQSEKGKDADSWLLYLIAELQPKVIFLDAPLSLPKVYAREAFTTASDFFYRQADREVQAMSPMFIGGLTARAIKLRTQLAAQGIAVLETYPSQANRLLFPHLQGYKKSLAALPTYAGALQGLLSCPLPIPPANWHQVDAILAWNSSYRHLHHQAILYGDPKEGVVIV</sequence>
<gene>
    <name evidence="1" type="ORF">CA264_07890</name>
</gene>
<evidence type="ECO:0008006" key="3">
    <source>
        <dbReference type="Google" id="ProtNLM"/>
    </source>
</evidence>
<dbReference type="AlphaFoldDB" id="A0A1X9YR60"/>